<gene>
    <name evidence="2" type="ORF">LCGC14_2887070</name>
</gene>
<dbReference type="AlphaFoldDB" id="A0A0F8XYL5"/>
<evidence type="ECO:0000256" key="1">
    <source>
        <dbReference type="SAM" id="Phobius"/>
    </source>
</evidence>
<name>A0A0F8XYL5_9ZZZZ</name>
<reference evidence="2" key="1">
    <citation type="journal article" date="2015" name="Nature">
        <title>Complex archaea that bridge the gap between prokaryotes and eukaryotes.</title>
        <authorList>
            <person name="Spang A."/>
            <person name="Saw J.H."/>
            <person name="Jorgensen S.L."/>
            <person name="Zaremba-Niedzwiedzka K."/>
            <person name="Martijn J."/>
            <person name="Lind A.E."/>
            <person name="van Eijk R."/>
            <person name="Schleper C."/>
            <person name="Guy L."/>
            <person name="Ettema T.J."/>
        </authorList>
    </citation>
    <scope>NUCLEOTIDE SEQUENCE</scope>
</reference>
<keyword evidence="1" id="KW-1133">Transmembrane helix</keyword>
<protein>
    <submittedName>
        <fullName evidence="2">Uncharacterized protein</fullName>
    </submittedName>
</protein>
<accession>A0A0F8XYL5</accession>
<sequence>MNDKPKTTRPNGTATIALKWIAGVAGSLLVIILVAAATAISSQGTRLAVVESEADGRDKTLARIEKLLIEVDKKVDALK</sequence>
<proteinExistence type="predicted"/>
<comment type="caution">
    <text evidence="2">The sequence shown here is derived from an EMBL/GenBank/DDBJ whole genome shotgun (WGS) entry which is preliminary data.</text>
</comment>
<keyword evidence="1" id="KW-0812">Transmembrane</keyword>
<dbReference type="EMBL" id="LAZR01056475">
    <property type="protein sequence ID" value="KKK74108.1"/>
    <property type="molecule type" value="Genomic_DNA"/>
</dbReference>
<keyword evidence="1" id="KW-0472">Membrane</keyword>
<evidence type="ECO:0000313" key="2">
    <source>
        <dbReference type="EMBL" id="KKK74108.1"/>
    </source>
</evidence>
<organism evidence="2">
    <name type="scientific">marine sediment metagenome</name>
    <dbReference type="NCBI Taxonomy" id="412755"/>
    <lineage>
        <taxon>unclassified sequences</taxon>
        <taxon>metagenomes</taxon>
        <taxon>ecological metagenomes</taxon>
    </lineage>
</organism>
<feature type="transmembrane region" description="Helical" evidence="1">
    <location>
        <begin position="20"/>
        <end position="40"/>
    </location>
</feature>